<protein>
    <recommendedName>
        <fullName evidence="1">Lantibiotic biosynthesis protein dehydration domain-containing protein</fullName>
    </recommendedName>
</protein>
<proteinExistence type="predicted"/>
<dbReference type="RefSeq" id="WP_100508236.1">
    <property type="nucleotide sequence ID" value="NZ_CADILE010000010.1"/>
</dbReference>
<dbReference type="InterPro" id="IPR025410">
    <property type="entry name" value="Lant_dehyd"/>
</dbReference>
<organism evidence="2 3">
    <name type="scientific">Achromobacter ruhlandii</name>
    <dbReference type="NCBI Taxonomy" id="72557"/>
    <lineage>
        <taxon>Bacteria</taxon>
        <taxon>Pseudomonadati</taxon>
        <taxon>Pseudomonadota</taxon>
        <taxon>Betaproteobacteria</taxon>
        <taxon>Burkholderiales</taxon>
        <taxon>Alcaligenaceae</taxon>
        <taxon>Achromobacter</taxon>
    </lineage>
</organism>
<evidence type="ECO:0000313" key="3">
    <source>
        <dbReference type="Proteomes" id="UP000494122"/>
    </source>
</evidence>
<dbReference type="AlphaFoldDB" id="A0A2M9GXU8"/>
<dbReference type="Proteomes" id="UP000494122">
    <property type="component" value="Unassembled WGS sequence"/>
</dbReference>
<evidence type="ECO:0000259" key="1">
    <source>
        <dbReference type="Pfam" id="PF13575"/>
    </source>
</evidence>
<name>A0A2M9GXU8_9BURK</name>
<reference evidence="2 3" key="1">
    <citation type="submission" date="2020-04" db="EMBL/GenBank/DDBJ databases">
        <authorList>
            <person name="De Canck E."/>
        </authorList>
    </citation>
    <scope>NUCLEOTIDE SEQUENCE [LARGE SCALE GENOMIC DNA]</scope>
    <source>
        <strain evidence="2 3">LMG 3328</strain>
    </source>
</reference>
<gene>
    <name evidence="2" type="ORF">LMG3328_03520</name>
</gene>
<accession>A0A2M9GXU8</accession>
<sequence>MSVGLDRFTQFAQQNPAAERIVVNGQNGQHDQARPLTAALDGTPRSWLAKYVIEPIRDLYNGSVTRENTEALRTFQHALDEQHGHGAGRFALEETQHGKLSSHRIEAAVHAAPQHAAARMQALNQAALNGASAADLDAAMRFVMGDVRLPDGPRGDFIESELRDTLRLLLPQVLANDGTPEKRLAGALGTQLAARLDEYLLRGLEAYAASHFGPRNVEGLTQDQLIARLDSKGGLPHLHAAIPALAPHLQAECRAFETSVATMLTRVADNYEGISERFPGDGASTRLHGITLTNSDPHKGGNRVALLDFGQGRQAVYKPRDVRIDEAISGAALSHGGHSLLEVAGASAMTYRFLPRHDDHGDFGFVQFIPNADAENHLVSHDAAADMFQDLGRATAALMFAGATDIHHENIMVSNNRFFFTDLEFALSTPVTQRFADLLQDNARADDETAPSPALVKLMDAIMLDKAFGCATDNNPLQPAYRFVDGRLRRQDNLEDVPESLLVVRNADDTYSNNRYPGATSPYARYSEDFGKGLIDGLTRLQAADTMQPFITATTGFHLRYHPISTLGQREILMDELGTAFFGPDAGNANPHGTLENKLDGIRDIQGRADLRAALRQTMLGAYANHDVPYYSKITGDATLYPDGRTDGHSAIPGYFNLPDEHPMLETGRRLQAASAEQLEEIGTEAAKWMARIVPTESDLMPYLSTHRTDDMITELTGVRPGAQ</sequence>
<dbReference type="EMBL" id="CADILE010000010">
    <property type="protein sequence ID" value="CAB3885634.1"/>
    <property type="molecule type" value="Genomic_DNA"/>
</dbReference>
<evidence type="ECO:0000313" key="2">
    <source>
        <dbReference type="EMBL" id="CAB3885634.1"/>
    </source>
</evidence>
<dbReference type="Pfam" id="PF13575">
    <property type="entry name" value="DUF4135"/>
    <property type="match status" value="1"/>
</dbReference>
<feature type="domain" description="Lantibiotic biosynthesis protein dehydration" evidence="1">
    <location>
        <begin position="243"/>
        <end position="435"/>
    </location>
</feature>